<reference evidence="11 12" key="1">
    <citation type="submission" date="2017-03" db="EMBL/GenBank/DDBJ databases">
        <title>Widespread Adenine N6-methylation of Active Genes in Fungi.</title>
        <authorList>
            <consortium name="DOE Joint Genome Institute"/>
            <person name="Mondo S.J."/>
            <person name="Dannebaum R.O."/>
            <person name="Kuo R.C."/>
            <person name="Louie K.B."/>
            <person name="Bewick A.J."/>
            <person name="Labutti K."/>
            <person name="Haridas S."/>
            <person name="Kuo A."/>
            <person name="Salamov A."/>
            <person name="Ahrendt S.R."/>
            <person name="Lau R."/>
            <person name="Bowen B.P."/>
            <person name="Lipzen A."/>
            <person name="Sullivan W."/>
            <person name="Andreopoulos W.B."/>
            <person name="Clum A."/>
            <person name="Lindquist E."/>
            <person name="Daum C."/>
            <person name="Northen T.R."/>
            <person name="Ramamoorthy G."/>
            <person name="Schmitz R.J."/>
            <person name="Gryganskyi A."/>
            <person name="Culley D."/>
            <person name="Magnuson J."/>
            <person name="James T.Y."/>
            <person name="O'Malley M.A."/>
            <person name="Stajich J.E."/>
            <person name="Spatafora J.W."/>
            <person name="Visel A."/>
            <person name="Grigoriev I.V."/>
        </authorList>
    </citation>
    <scope>NUCLEOTIDE SEQUENCE [LARGE SCALE GENOMIC DNA]</scope>
    <source>
        <strain evidence="11 12">NRRL Y-17943</strain>
    </source>
</reference>
<gene>
    <name evidence="11" type="ORF">BD324DRAFT_654169</name>
</gene>
<dbReference type="STRING" id="4999.A0A1Y1U603"/>
<evidence type="ECO:0000256" key="6">
    <source>
        <dbReference type="ARBA" id="ARBA00023128"/>
    </source>
</evidence>
<organism evidence="11 12">
    <name type="scientific">Kockovaella imperatae</name>
    <dbReference type="NCBI Taxonomy" id="4999"/>
    <lineage>
        <taxon>Eukaryota</taxon>
        <taxon>Fungi</taxon>
        <taxon>Dikarya</taxon>
        <taxon>Basidiomycota</taxon>
        <taxon>Agaricomycotina</taxon>
        <taxon>Tremellomycetes</taxon>
        <taxon>Tremellales</taxon>
        <taxon>Cuniculitremaceae</taxon>
        <taxon>Kockovaella</taxon>
    </lineage>
</organism>
<dbReference type="RefSeq" id="XP_021867794.1">
    <property type="nucleotide sequence ID" value="XM_022018760.1"/>
</dbReference>
<evidence type="ECO:0000256" key="9">
    <source>
        <dbReference type="ARBA" id="ARBA00025413"/>
    </source>
</evidence>
<evidence type="ECO:0000256" key="1">
    <source>
        <dbReference type="ARBA" id="ARBA00004434"/>
    </source>
</evidence>
<keyword evidence="12" id="KW-1185">Reference proteome</keyword>
<evidence type="ECO:0000256" key="5">
    <source>
        <dbReference type="ARBA" id="ARBA00022989"/>
    </source>
</evidence>
<feature type="chain" id="PRO_5012372528" description="Cytochrome b mRNA-processing protein 4" evidence="10">
    <location>
        <begin position="22"/>
        <end position="85"/>
    </location>
</feature>
<keyword evidence="3" id="KW-0812">Transmembrane</keyword>
<dbReference type="EMBL" id="NBSH01000021">
    <property type="protein sequence ID" value="ORX33459.1"/>
    <property type="molecule type" value="Genomic_DNA"/>
</dbReference>
<evidence type="ECO:0000256" key="7">
    <source>
        <dbReference type="ARBA" id="ARBA00023136"/>
    </source>
</evidence>
<evidence type="ECO:0000313" key="12">
    <source>
        <dbReference type="Proteomes" id="UP000193218"/>
    </source>
</evidence>
<comment type="similarity">
    <text evidence="2">Belongs to the CBP4 family.</text>
</comment>
<keyword evidence="10" id="KW-0732">Signal</keyword>
<evidence type="ECO:0000256" key="3">
    <source>
        <dbReference type="ARBA" id="ARBA00022692"/>
    </source>
</evidence>
<keyword evidence="4" id="KW-0999">Mitochondrion inner membrane</keyword>
<evidence type="ECO:0000313" key="11">
    <source>
        <dbReference type="EMBL" id="ORX33459.1"/>
    </source>
</evidence>
<evidence type="ECO:0008006" key="13">
    <source>
        <dbReference type="Google" id="ProtNLM"/>
    </source>
</evidence>
<feature type="signal peptide" evidence="10">
    <location>
        <begin position="1"/>
        <end position="21"/>
    </location>
</feature>
<dbReference type="OrthoDB" id="5576752at2759"/>
<dbReference type="InterPro" id="IPR012420">
    <property type="entry name" value="Cbp4"/>
</dbReference>
<evidence type="ECO:0000256" key="8">
    <source>
        <dbReference type="ARBA" id="ARBA00023186"/>
    </source>
</evidence>
<evidence type="ECO:0000256" key="2">
    <source>
        <dbReference type="ARBA" id="ARBA00006780"/>
    </source>
</evidence>
<dbReference type="InParanoid" id="A0A1Y1U603"/>
<comment type="subcellular location">
    <subcellularLocation>
        <location evidence="1">Mitochondrion inner membrane</location>
        <topology evidence="1">Single-pass membrane protein</topology>
    </subcellularLocation>
</comment>
<comment type="caution">
    <text evidence="11">The sequence shown here is derived from an EMBL/GenBank/DDBJ whole genome shotgun (WGS) entry which is preliminary data.</text>
</comment>
<dbReference type="GO" id="GO:0005743">
    <property type="term" value="C:mitochondrial inner membrane"/>
    <property type="evidence" value="ECO:0007669"/>
    <property type="project" value="UniProtKB-SubCell"/>
</dbReference>
<dbReference type="Proteomes" id="UP000193218">
    <property type="component" value="Unassembled WGS sequence"/>
</dbReference>
<keyword evidence="7" id="KW-0472">Membrane</keyword>
<dbReference type="GeneID" id="33560569"/>
<protein>
    <recommendedName>
        <fullName evidence="13">Cytochrome b mRNA-processing protein 4</fullName>
    </recommendedName>
</protein>
<dbReference type="Pfam" id="PF07960">
    <property type="entry name" value="CBP4"/>
    <property type="match status" value="1"/>
</dbReference>
<keyword evidence="6" id="KW-0496">Mitochondrion</keyword>
<evidence type="ECO:0000256" key="4">
    <source>
        <dbReference type="ARBA" id="ARBA00022792"/>
    </source>
</evidence>
<dbReference type="AlphaFoldDB" id="A0A1Y1U603"/>
<accession>A0A1Y1U603</accession>
<evidence type="ECO:0000256" key="10">
    <source>
        <dbReference type="SAM" id="SignalP"/>
    </source>
</evidence>
<keyword evidence="5" id="KW-1133">Transmembrane helix</keyword>
<proteinExistence type="inferred from homology"/>
<name>A0A1Y1U603_9TREE</name>
<comment type="function">
    <text evidence="9">Essential for the assembly of ubiquinol-cytochrome c reductase. It has a direct effect on the correct occurrence of the Rieske protein, core 4, core 5 and apocytochrome b.</text>
</comment>
<keyword evidence="8" id="KW-0143">Chaperone</keyword>
<sequence>MQIMWGRWALLTVAMVTGGWGIMRLATPTEEQFYAKLSPELKRQMDEVRRRREGNAEMVSKLEAAAKKGEIIWADSMDPKSGRKV</sequence>